<gene>
    <name evidence="10" type="primary">grpE</name>
    <name evidence="15" type="ORF">PAEH1_05740</name>
</gene>
<dbReference type="HAMAP" id="MF_01151">
    <property type="entry name" value="GrpE"/>
    <property type="match status" value="1"/>
</dbReference>
<keyword evidence="13" id="KW-0175">Coiled coil</keyword>
<feature type="coiled-coil region" evidence="13">
    <location>
        <begin position="44"/>
        <end position="82"/>
    </location>
</feature>
<dbReference type="PRINTS" id="PR00773">
    <property type="entry name" value="GRPEPROTEIN"/>
</dbReference>
<dbReference type="InterPro" id="IPR000740">
    <property type="entry name" value="GrpE"/>
</dbReference>
<keyword evidence="6 10" id="KW-0143">Chaperone</keyword>
<comment type="subcellular location">
    <subcellularLocation>
        <location evidence="1 10">Cytoplasm</location>
    </subcellularLocation>
</comment>
<feature type="region of interest" description="Disordered" evidence="14">
    <location>
        <begin position="1"/>
        <end position="37"/>
    </location>
</feature>
<dbReference type="PANTHER" id="PTHR21237:SF23">
    <property type="entry name" value="GRPE PROTEIN HOMOLOG, MITOCHONDRIAL"/>
    <property type="match status" value="1"/>
</dbReference>
<dbReference type="NCBIfam" id="NF010748">
    <property type="entry name" value="PRK14150.1"/>
    <property type="match status" value="1"/>
</dbReference>
<evidence type="ECO:0000256" key="7">
    <source>
        <dbReference type="ARBA" id="ARBA00053401"/>
    </source>
</evidence>
<keyword evidence="4 10" id="KW-0963">Cytoplasm</keyword>
<dbReference type="Pfam" id="PF01025">
    <property type="entry name" value="GrpE"/>
    <property type="match status" value="1"/>
</dbReference>
<protein>
    <recommendedName>
        <fullName evidence="8 10">Protein GrpE</fullName>
    </recommendedName>
    <alternativeName>
        <fullName evidence="9 10">HSP-70 cofactor</fullName>
    </alternativeName>
</protein>
<dbReference type="Gene3D" id="2.30.22.10">
    <property type="entry name" value="Head domain of nucleotide exchange factor GrpE"/>
    <property type="match status" value="1"/>
</dbReference>
<evidence type="ECO:0000256" key="2">
    <source>
        <dbReference type="ARBA" id="ARBA00009054"/>
    </source>
</evidence>
<evidence type="ECO:0000256" key="9">
    <source>
        <dbReference type="ARBA" id="ARBA00076414"/>
    </source>
</evidence>
<dbReference type="GO" id="GO:0051082">
    <property type="term" value="F:unfolded protein binding"/>
    <property type="evidence" value="ECO:0007669"/>
    <property type="project" value="TreeGrafter"/>
</dbReference>
<evidence type="ECO:0000256" key="1">
    <source>
        <dbReference type="ARBA" id="ARBA00004496"/>
    </source>
</evidence>
<dbReference type="GO" id="GO:0000774">
    <property type="term" value="F:adenyl-nucleotide exchange factor activity"/>
    <property type="evidence" value="ECO:0007669"/>
    <property type="project" value="InterPro"/>
</dbReference>
<dbReference type="GO" id="GO:0006457">
    <property type="term" value="P:protein folding"/>
    <property type="evidence" value="ECO:0007669"/>
    <property type="project" value="InterPro"/>
</dbReference>
<sequence length="195" mass="21718">MSAPKQPQDPTQDISPEAEQSETQSQTEELFTDANDETLQFPQETNLEAELSETQAKVAEYYDQLLRAKAEMENIRRRATEDVAKARKFAVESFAESLIPVRDSLEAALAQETQTIEVLSEGVETTLRQLNSAFERHKLIEIAPEIGDKFDPHTHQAISAIPSEHPKDTVAQVLQKGYALSDRVLRPALVMVSAG</sequence>
<evidence type="ECO:0000256" key="11">
    <source>
        <dbReference type="RuleBase" id="RU000639"/>
    </source>
</evidence>
<evidence type="ECO:0000256" key="8">
    <source>
        <dbReference type="ARBA" id="ARBA00072274"/>
    </source>
</evidence>
<evidence type="ECO:0000313" key="16">
    <source>
        <dbReference type="Proteomes" id="UP000189369"/>
    </source>
</evidence>
<dbReference type="SUPFAM" id="SSF51064">
    <property type="entry name" value="Head domain of nucleotide exchange factor GrpE"/>
    <property type="match status" value="1"/>
</dbReference>
<dbReference type="AlphaFoldDB" id="A0A1U9JZI1"/>
<evidence type="ECO:0000256" key="6">
    <source>
        <dbReference type="ARBA" id="ARBA00023186"/>
    </source>
</evidence>
<dbReference type="FunFam" id="2.30.22.10:FF:000001">
    <property type="entry name" value="Protein GrpE"/>
    <property type="match status" value="1"/>
</dbReference>
<name>A0A1U9JZI1_9BURK</name>
<evidence type="ECO:0000256" key="4">
    <source>
        <dbReference type="ARBA" id="ARBA00022490"/>
    </source>
</evidence>
<dbReference type="KEGG" id="phn:PAEH1_05740"/>
<proteinExistence type="inferred from homology"/>
<comment type="subunit">
    <text evidence="3 10">Homodimer.</text>
</comment>
<dbReference type="NCBIfam" id="NF010738">
    <property type="entry name" value="PRK14140.1"/>
    <property type="match status" value="1"/>
</dbReference>
<evidence type="ECO:0000256" key="5">
    <source>
        <dbReference type="ARBA" id="ARBA00023016"/>
    </source>
</evidence>
<accession>A0A1U9JZI1</accession>
<dbReference type="STRING" id="643674.PAEH1_05740"/>
<dbReference type="PANTHER" id="PTHR21237">
    <property type="entry name" value="GRPE PROTEIN"/>
    <property type="match status" value="1"/>
</dbReference>
<comment type="similarity">
    <text evidence="2 10 12">Belongs to the GrpE family.</text>
</comment>
<evidence type="ECO:0000256" key="14">
    <source>
        <dbReference type="SAM" id="MobiDB-lite"/>
    </source>
</evidence>
<dbReference type="GO" id="GO:0051087">
    <property type="term" value="F:protein-folding chaperone binding"/>
    <property type="evidence" value="ECO:0007669"/>
    <property type="project" value="InterPro"/>
</dbReference>
<comment type="function">
    <text evidence="7 10 11">Participates actively in the response to hyperosmotic and heat shock by preventing the aggregation of stress-denatured proteins, in association with DnaK and GrpE. It is the nucleotide exchange factor for DnaK and may function as a thermosensor. Unfolded proteins bind initially to DnaJ; upon interaction with the DnaJ-bound protein, DnaK hydrolyzes its bound ATP, resulting in the formation of a stable complex. GrpE releases ADP from DnaK; ATP binding to DnaK triggers the release of the substrate protein, thus completing the reaction cycle. Several rounds of ATP-dependent interactions between DnaJ, DnaK and GrpE are required for fully efficient folding.</text>
</comment>
<evidence type="ECO:0000256" key="12">
    <source>
        <dbReference type="RuleBase" id="RU004478"/>
    </source>
</evidence>
<keyword evidence="5 10" id="KW-0346">Stress response</keyword>
<dbReference type="Gene3D" id="3.90.20.20">
    <property type="match status" value="1"/>
</dbReference>
<reference evidence="15 16" key="1">
    <citation type="submission" date="2017-01" db="EMBL/GenBank/DDBJ databases">
        <title>Complete Genome Sequence of Paenalcaligenes hominis, Isolated from a paraplegic Patient with neurogenic bladder.</title>
        <authorList>
            <person name="Mukhopadhyay R."/>
            <person name="Joaquin J."/>
            <person name="Hogue R."/>
            <person name="Kilaru A."/>
            <person name="Jospin G."/>
            <person name="Mars K."/>
            <person name="Eisen J.A."/>
            <person name="Chaturvedi V."/>
        </authorList>
    </citation>
    <scope>NUCLEOTIDE SEQUENCE [LARGE SCALE GENOMIC DNA]</scope>
    <source>
        <strain evidence="15 16">15S00501</strain>
    </source>
</reference>
<evidence type="ECO:0000256" key="3">
    <source>
        <dbReference type="ARBA" id="ARBA00011738"/>
    </source>
</evidence>
<dbReference type="Proteomes" id="UP000189369">
    <property type="component" value="Chromosome"/>
</dbReference>
<dbReference type="GO" id="GO:0042803">
    <property type="term" value="F:protein homodimerization activity"/>
    <property type="evidence" value="ECO:0007669"/>
    <property type="project" value="InterPro"/>
</dbReference>
<dbReference type="CDD" id="cd00446">
    <property type="entry name" value="GrpE"/>
    <property type="match status" value="1"/>
</dbReference>
<dbReference type="InterPro" id="IPR009012">
    <property type="entry name" value="GrpE_head"/>
</dbReference>
<dbReference type="NCBIfam" id="NF010737">
    <property type="entry name" value="PRK14139.1"/>
    <property type="match status" value="1"/>
</dbReference>
<evidence type="ECO:0000256" key="10">
    <source>
        <dbReference type="HAMAP-Rule" id="MF_01151"/>
    </source>
</evidence>
<dbReference type="OrthoDB" id="9789811at2"/>
<dbReference type="InterPro" id="IPR013805">
    <property type="entry name" value="GrpE_CC"/>
</dbReference>
<dbReference type="EMBL" id="CP019697">
    <property type="protein sequence ID" value="AQS51200.1"/>
    <property type="molecule type" value="Genomic_DNA"/>
</dbReference>
<organism evidence="15 16">
    <name type="scientific">Paenalcaligenes hominis</name>
    <dbReference type="NCBI Taxonomy" id="643674"/>
    <lineage>
        <taxon>Bacteria</taxon>
        <taxon>Pseudomonadati</taxon>
        <taxon>Pseudomonadota</taxon>
        <taxon>Betaproteobacteria</taxon>
        <taxon>Burkholderiales</taxon>
        <taxon>Alcaligenaceae</taxon>
        <taxon>Paenalcaligenes</taxon>
    </lineage>
</organism>
<evidence type="ECO:0000256" key="13">
    <source>
        <dbReference type="SAM" id="Coils"/>
    </source>
</evidence>
<evidence type="ECO:0000313" key="15">
    <source>
        <dbReference type="EMBL" id="AQS51200.1"/>
    </source>
</evidence>
<dbReference type="PROSITE" id="PS01071">
    <property type="entry name" value="GRPE"/>
    <property type="match status" value="1"/>
</dbReference>
<dbReference type="GO" id="GO:0005829">
    <property type="term" value="C:cytosol"/>
    <property type="evidence" value="ECO:0007669"/>
    <property type="project" value="TreeGrafter"/>
</dbReference>
<dbReference type="SUPFAM" id="SSF58014">
    <property type="entry name" value="Coiled-coil domain of nucleotide exchange factor GrpE"/>
    <property type="match status" value="1"/>
</dbReference>